<proteinExistence type="predicted"/>
<organism evidence="1">
    <name type="scientific">Glycine soja</name>
    <name type="common">Wild soybean</name>
    <dbReference type="NCBI Taxonomy" id="3848"/>
    <lineage>
        <taxon>Eukaryota</taxon>
        <taxon>Viridiplantae</taxon>
        <taxon>Streptophyta</taxon>
        <taxon>Embryophyta</taxon>
        <taxon>Tracheophyta</taxon>
        <taxon>Spermatophyta</taxon>
        <taxon>Magnoliopsida</taxon>
        <taxon>eudicotyledons</taxon>
        <taxon>Gunneridae</taxon>
        <taxon>Pentapetalae</taxon>
        <taxon>rosids</taxon>
        <taxon>fabids</taxon>
        <taxon>Fabales</taxon>
        <taxon>Fabaceae</taxon>
        <taxon>Papilionoideae</taxon>
        <taxon>50 kb inversion clade</taxon>
        <taxon>NPAAA clade</taxon>
        <taxon>indigoferoid/millettioid clade</taxon>
        <taxon>Phaseoleae</taxon>
        <taxon>Glycine</taxon>
        <taxon>Glycine subgen. Soja</taxon>
    </lineage>
</organism>
<accession>A0A0B2Q3B0</accession>
<name>A0A0B2Q3B0_GLYSO</name>
<dbReference type="Proteomes" id="UP000053555">
    <property type="component" value="Unassembled WGS sequence"/>
</dbReference>
<dbReference type="EMBL" id="KN661727">
    <property type="protein sequence ID" value="KHN14478.1"/>
    <property type="molecule type" value="Genomic_DNA"/>
</dbReference>
<feature type="non-terminal residue" evidence="1">
    <location>
        <position position="1"/>
    </location>
</feature>
<evidence type="ECO:0000313" key="1">
    <source>
        <dbReference type="EMBL" id="KHN14478.1"/>
    </source>
</evidence>
<sequence length="60" mass="6525">VSSLFFPVFVHSLPSGVESVLLPNRTKPQELISKDGDAGFGKACSDSKIQNKVFETEETL</sequence>
<gene>
    <name evidence="1" type="ORF">glysoja_029740</name>
</gene>
<reference evidence="1" key="1">
    <citation type="submission" date="2014-07" db="EMBL/GenBank/DDBJ databases">
        <title>Identification of a novel salt tolerance gene in wild soybean by whole-genome sequencing.</title>
        <authorList>
            <person name="Lam H.-M."/>
            <person name="Qi X."/>
            <person name="Li M.-W."/>
            <person name="Liu X."/>
            <person name="Xie M."/>
            <person name="Ni M."/>
            <person name="Xu X."/>
        </authorList>
    </citation>
    <scope>NUCLEOTIDE SEQUENCE [LARGE SCALE GENOMIC DNA]</scope>
    <source>
        <tissue evidence="1">Root</tissue>
    </source>
</reference>
<dbReference type="AlphaFoldDB" id="A0A0B2Q3B0"/>
<protein>
    <submittedName>
        <fullName evidence="1">Uncharacterized protein</fullName>
    </submittedName>
</protein>